<protein>
    <submittedName>
        <fullName evidence="1">Uncharacterized protein</fullName>
    </submittedName>
</protein>
<gene>
    <name evidence="1" type="ORF">TR122591</name>
</gene>
<dbReference type="AlphaFoldDB" id="A0A0X3P047"/>
<name>A0A0X3P047_SCHSO</name>
<organism evidence="1">
    <name type="scientific">Schistocephalus solidus</name>
    <name type="common">Tapeworm</name>
    <dbReference type="NCBI Taxonomy" id="70667"/>
    <lineage>
        <taxon>Eukaryota</taxon>
        <taxon>Metazoa</taxon>
        <taxon>Spiralia</taxon>
        <taxon>Lophotrochozoa</taxon>
        <taxon>Platyhelminthes</taxon>
        <taxon>Cestoda</taxon>
        <taxon>Eucestoda</taxon>
        <taxon>Diphyllobothriidea</taxon>
        <taxon>Diphyllobothriidae</taxon>
        <taxon>Schistocephalus</taxon>
    </lineage>
</organism>
<dbReference type="EMBL" id="GEEE01017990">
    <property type="protein sequence ID" value="JAP45235.1"/>
    <property type="molecule type" value="Transcribed_RNA"/>
</dbReference>
<proteinExistence type="predicted"/>
<evidence type="ECO:0000313" key="1">
    <source>
        <dbReference type="EMBL" id="JAP45235.1"/>
    </source>
</evidence>
<sequence>MVRSLQAWEVHITVHRRWHRSRGLGHVIVLKWRAPTTESASHWPSTTASPTLRKASPTTTATFSVKAAASTVVIEAAASTLMIQTTPTTFVIEATASTLMIEAT</sequence>
<accession>A0A0X3P047</accession>
<reference evidence="1" key="1">
    <citation type="submission" date="2016-01" db="EMBL/GenBank/DDBJ databases">
        <title>Reference transcriptome for the parasite Schistocephalus solidus: insights into the molecular evolution of parasitism.</title>
        <authorList>
            <person name="Hebert F.O."/>
            <person name="Grambauer S."/>
            <person name="Barber I."/>
            <person name="Landry C.R."/>
            <person name="Aubin-Horth N."/>
        </authorList>
    </citation>
    <scope>NUCLEOTIDE SEQUENCE</scope>
</reference>
<feature type="non-terminal residue" evidence="1">
    <location>
        <position position="104"/>
    </location>
</feature>